<organism evidence="1 2">
    <name type="scientific">Desulfurispira natronophila</name>
    <dbReference type="NCBI Taxonomy" id="682562"/>
    <lineage>
        <taxon>Bacteria</taxon>
        <taxon>Pseudomonadati</taxon>
        <taxon>Chrysiogenota</taxon>
        <taxon>Chrysiogenia</taxon>
        <taxon>Chrysiogenales</taxon>
        <taxon>Chrysiogenaceae</taxon>
        <taxon>Desulfurispira</taxon>
    </lineage>
</organism>
<reference evidence="1 2" key="1">
    <citation type="submission" date="2020-08" db="EMBL/GenBank/DDBJ databases">
        <title>Genomic Encyclopedia of Type Strains, Phase IV (KMG-IV): sequencing the most valuable type-strain genomes for metagenomic binning, comparative biology and taxonomic classification.</title>
        <authorList>
            <person name="Goeker M."/>
        </authorList>
    </citation>
    <scope>NUCLEOTIDE SEQUENCE [LARGE SCALE GENOMIC DNA]</scope>
    <source>
        <strain evidence="1 2">DSM 22071</strain>
    </source>
</reference>
<protein>
    <recommendedName>
        <fullName evidence="3">Cytosolic protein</fullName>
    </recommendedName>
</protein>
<evidence type="ECO:0000313" key="1">
    <source>
        <dbReference type="EMBL" id="MBB5022611.1"/>
    </source>
</evidence>
<accession>A0A7W7Y5S5</accession>
<name>A0A7W7Y5S5_9BACT</name>
<sequence>MPCENIKVQCSCTFPGCPRKGNCCECVAYHRKKKQVTACFFSPEAESSYDRSVTNLARDHRLL</sequence>
<dbReference type="EMBL" id="JACHID010000013">
    <property type="protein sequence ID" value="MBB5022611.1"/>
    <property type="molecule type" value="Genomic_DNA"/>
</dbReference>
<evidence type="ECO:0000313" key="2">
    <source>
        <dbReference type="Proteomes" id="UP000528322"/>
    </source>
</evidence>
<dbReference type="AlphaFoldDB" id="A0A7W7Y5S5"/>
<dbReference type="Proteomes" id="UP000528322">
    <property type="component" value="Unassembled WGS sequence"/>
</dbReference>
<proteinExistence type="predicted"/>
<evidence type="ECO:0008006" key="3">
    <source>
        <dbReference type="Google" id="ProtNLM"/>
    </source>
</evidence>
<dbReference type="Pfam" id="PF20095">
    <property type="entry name" value="DUF6485"/>
    <property type="match status" value="1"/>
</dbReference>
<comment type="caution">
    <text evidence="1">The sequence shown here is derived from an EMBL/GenBank/DDBJ whole genome shotgun (WGS) entry which is preliminary data.</text>
</comment>
<keyword evidence="2" id="KW-1185">Reference proteome</keyword>
<gene>
    <name evidence="1" type="ORF">HNR37_001949</name>
</gene>